<dbReference type="Proteomes" id="UP000623010">
    <property type="component" value="Unassembled WGS sequence"/>
</dbReference>
<evidence type="ECO:0000313" key="1">
    <source>
        <dbReference type="EMBL" id="GHA00994.1"/>
    </source>
</evidence>
<reference evidence="1" key="2">
    <citation type="submission" date="2020-09" db="EMBL/GenBank/DDBJ databases">
        <authorList>
            <person name="Sun Q."/>
            <person name="Ohkuma M."/>
        </authorList>
    </citation>
    <scope>NUCLEOTIDE SEQUENCE</scope>
    <source>
        <strain evidence="1">JCM 5016</strain>
    </source>
</reference>
<gene>
    <name evidence="1" type="ORF">GCM10010389_45380</name>
</gene>
<sequence length="142" mass="15805">MAMTATLHIARAPYHPLATFTRWLASRLRPRRPAAVTVDFEALRRTYPVSHEQDYRHLLDDPALEDAFARLAADHPQAVTPADGGPAARTADREQLLLAVCDRWFREAHPAPEHRWPPATVAAYQRLMADVHACFHPGGGAA</sequence>
<name>A0A918RJZ8_9ACTN</name>
<protein>
    <submittedName>
        <fullName evidence="1">Uncharacterized protein</fullName>
    </submittedName>
</protein>
<accession>A0A918RJZ8</accession>
<evidence type="ECO:0000313" key="2">
    <source>
        <dbReference type="Proteomes" id="UP000623010"/>
    </source>
</evidence>
<dbReference type="EMBL" id="BMWH01000020">
    <property type="protein sequence ID" value="GHA00994.1"/>
    <property type="molecule type" value="Genomic_DNA"/>
</dbReference>
<comment type="caution">
    <text evidence="1">The sequence shown here is derived from an EMBL/GenBank/DDBJ whole genome shotgun (WGS) entry which is preliminary data.</text>
</comment>
<dbReference type="AlphaFoldDB" id="A0A918RJZ8"/>
<organism evidence="1 2">
    <name type="scientific">Streptomyces echinoruber</name>
    <dbReference type="NCBI Taxonomy" id="68898"/>
    <lineage>
        <taxon>Bacteria</taxon>
        <taxon>Bacillati</taxon>
        <taxon>Actinomycetota</taxon>
        <taxon>Actinomycetes</taxon>
        <taxon>Kitasatosporales</taxon>
        <taxon>Streptomycetaceae</taxon>
        <taxon>Streptomyces</taxon>
    </lineage>
</organism>
<keyword evidence="2" id="KW-1185">Reference proteome</keyword>
<reference evidence="1" key="1">
    <citation type="journal article" date="2014" name="Int. J. Syst. Evol. Microbiol.">
        <title>Complete genome sequence of Corynebacterium casei LMG S-19264T (=DSM 44701T), isolated from a smear-ripened cheese.</title>
        <authorList>
            <consortium name="US DOE Joint Genome Institute (JGI-PGF)"/>
            <person name="Walter F."/>
            <person name="Albersmeier A."/>
            <person name="Kalinowski J."/>
            <person name="Ruckert C."/>
        </authorList>
    </citation>
    <scope>NUCLEOTIDE SEQUENCE</scope>
    <source>
        <strain evidence="1">JCM 5016</strain>
    </source>
</reference>
<proteinExistence type="predicted"/>